<sequence length="121" mass="13504">MKVFMGSFQSLNRIGRVGIFIGIAATVSGIIVFILWALWAIQYTFNETIPIIFIGFGLPVILGLVASFYGIIWLMYGVFVYSLPLSLYAAMTPSVLRFFLLVSLGYLASAILLTLDRKVRR</sequence>
<feature type="transmembrane region" description="Helical" evidence="1">
    <location>
        <begin position="17"/>
        <end position="39"/>
    </location>
</feature>
<gene>
    <name evidence="2" type="ORF">AT727_17500</name>
</gene>
<organism evidence="2 3">
    <name type="scientific">Desulfitobacterium hafniense</name>
    <name type="common">Desulfitobacterium frappieri</name>
    <dbReference type="NCBI Taxonomy" id="49338"/>
    <lineage>
        <taxon>Bacteria</taxon>
        <taxon>Bacillati</taxon>
        <taxon>Bacillota</taxon>
        <taxon>Clostridia</taxon>
        <taxon>Eubacteriales</taxon>
        <taxon>Desulfitobacteriaceae</taxon>
        <taxon>Desulfitobacterium</taxon>
    </lineage>
</organism>
<feature type="transmembrane region" description="Helical" evidence="1">
    <location>
        <begin position="96"/>
        <end position="115"/>
    </location>
</feature>
<feature type="transmembrane region" description="Helical" evidence="1">
    <location>
        <begin position="51"/>
        <end position="76"/>
    </location>
</feature>
<evidence type="ECO:0000313" key="2">
    <source>
        <dbReference type="EMBL" id="KTE92726.1"/>
    </source>
</evidence>
<evidence type="ECO:0000313" key="3">
    <source>
        <dbReference type="Proteomes" id="UP000054623"/>
    </source>
</evidence>
<comment type="caution">
    <text evidence="2">The sequence shown here is derived from an EMBL/GenBank/DDBJ whole genome shotgun (WGS) entry which is preliminary data.</text>
</comment>
<name>A0A0W1JMN3_DESHA</name>
<evidence type="ECO:0000256" key="1">
    <source>
        <dbReference type="SAM" id="Phobius"/>
    </source>
</evidence>
<keyword evidence="1" id="KW-0472">Membrane</keyword>
<dbReference type="Proteomes" id="UP000054623">
    <property type="component" value="Unassembled WGS sequence"/>
</dbReference>
<dbReference type="OrthoDB" id="2620460at2"/>
<proteinExistence type="predicted"/>
<dbReference type="RefSeq" id="WP_041272649.1">
    <property type="nucleotide sequence ID" value="NZ_LOCK01000011.1"/>
</dbReference>
<keyword evidence="1" id="KW-0812">Transmembrane</keyword>
<protein>
    <submittedName>
        <fullName evidence="2">Uncharacterized protein</fullName>
    </submittedName>
</protein>
<dbReference type="AlphaFoldDB" id="A0A0W1JMN3"/>
<dbReference type="EMBL" id="LOCK01000011">
    <property type="protein sequence ID" value="KTE92726.1"/>
    <property type="molecule type" value="Genomic_DNA"/>
</dbReference>
<reference evidence="2 3" key="1">
    <citation type="submission" date="2015-12" db="EMBL/GenBank/DDBJ databases">
        <title>Draft Genome Sequence of Desulfitobacterium hafniense Strain DH, a Sulfate-reducing Bacterium Isolated from Paddy Soils.</title>
        <authorList>
            <person name="Bao P."/>
            <person name="Zhang X."/>
            <person name="Li G."/>
        </authorList>
    </citation>
    <scope>NUCLEOTIDE SEQUENCE [LARGE SCALE GENOMIC DNA]</scope>
    <source>
        <strain evidence="2 3">DH</strain>
    </source>
</reference>
<keyword evidence="1" id="KW-1133">Transmembrane helix</keyword>
<accession>A0A0W1JMN3</accession>